<proteinExistence type="predicted"/>
<feature type="repeat" description="WD" evidence="5">
    <location>
        <begin position="1217"/>
        <end position="1248"/>
    </location>
</feature>
<feature type="binding site" evidence="6">
    <location>
        <position position="126"/>
    </location>
    <ligand>
        <name>ATP</name>
        <dbReference type="ChEBI" id="CHEBI:30616"/>
    </ligand>
</feature>
<dbReference type="Pfam" id="PF20703">
    <property type="entry name" value="nSTAND1"/>
    <property type="match status" value="1"/>
</dbReference>
<dbReference type="InterPro" id="IPR011009">
    <property type="entry name" value="Kinase-like_dom_sf"/>
</dbReference>
<feature type="repeat" description="WD" evidence="5">
    <location>
        <begin position="1175"/>
        <end position="1206"/>
    </location>
</feature>
<dbReference type="GO" id="GO:0016226">
    <property type="term" value="P:iron-sulfur cluster assembly"/>
    <property type="evidence" value="ECO:0007669"/>
    <property type="project" value="TreeGrafter"/>
</dbReference>
<dbReference type="InterPro" id="IPR008271">
    <property type="entry name" value="Ser/Thr_kinase_AS"/>
</dbReference>
<keyword evidence="9" id="KW-0723">Serine/threonine-protein kinase</keyword>
<dbReference type="eggNOG" id="COG1672">
    <property type="taxonomic scope" value="Bacteria"/>
</dbReference>
<dbReference type="CDD" id="cd00200">
    <property type="entry name" value="WD40"/>
    <property type="match status" value="2"/>
</dbReference>
<dbReference type="Gene3D" id="3.30.200.20">
    <property type="entry name" value="Phosphorylase Kinase, domain 1"/>
    <property type="match status" value="1"/>
</dbReference>
<dbReference type="eggNOG" id="COG0515">
    <property type="taxonomic scope" value="Bacteria"/>
</dbReference>
<dbReference type="GO" id="GO:0005524">
    <property type="term" value="F:ATP binding"/>
    <property type="evidence" value="ECO:0007669"/>
    <property type="project" value="UniProtKB-UniRule"/>
</dbReference>
<feature type="region of interest" description="Disordered" evidence="7">
    <location>
        <begin position="1"/>
        <end position="24"/>
    </location>
</feature>
<dbReference type="Gene3D" id="3.40.50.300">
    <property type="entry name" value="P-loop containing nucleotide triphosphate hydrolases"/>
    <property type="match status" value="1"/>
</dbReference>
<dbReference type="OrthoDB" id="9765809at2"/>
<feature type="repeat" description="WD" evidence="5">
    <location>
        <begin position="1133"/>
        <end position="1164"/>
    </location>
</feature>
<accession>D0LUT1</accession>
<feature type="repeat" description="WD" evidence="5">
    <location>
        <begin position="1049"/>
        <end position="1081"/>
    </location>
</feature>
<dbReference type="PROSITE" id="PS50011">
    <property type="entry name" value="PROTEIN_KINASE_DOM"/>
    <property type="match status" value="1"/>
</dbReference>
<dbReference type="SMART" id="SM00320">
    <property type="entry name" value="WD40"/>
    <property type="match status" value="14"/>
</dbReference>
<dbReference type="Pfam" id="PF00069">
    <property type="entry name" value="Pkinase"/>
    <property type="match status" value="1"/>
</dbReference>
<dbReference type="SUPFAM" id="SSF50978">
    <property type="entry name" value="WD40 repeat-like"/>
    <property type="match status" value="2"/>
</dbReference>
<dbReference type="EMBL" id="CP001804">
    <property type="protein sequence ID" value="ACY13971.1"/>
    <property type="molecule type" value="Genomic_DNA"/>
</dbReference>
<protein>
    <submittedName>
        <fullName evidence="9">Serine/threonine protein kinase with WD40 repeats</fullName>
    </submittedName>
</protein>
<keyword evidence="3 6" id="KW-0547">Nucleotide-binding</keyword>
<dbReference type="SUPFAM" id="SSF56112">
    <property type="entry name" value="Protein kinase-like (PK-like)"/>
    <property type="match status" value="1"/>
</dbReference>
<feature type="repeat" description="WD" evidence="5">
    <location>
        <begin position="1259"/>
        <end position="1291"/>
    </location>
</feature>
<reference evidence="9 10" key="1">
    <citation type="journal article" date="2010" name="Stand. Genomic Sci.">
        <title>Complete genome sequence of Haliangium ochraceum type strain (SMP-2).</title>
        <authorList>
            <consortium name="US DOE Joint Genome Institute (JGI-PGF)"/>
            <person name="Ivanova N."/>
            <person name="Daum C."/>
            <person name="Lang E."/>
            <person name="Abt B."/>
            <person name="Kopitz M."/>
            <person name="Saunders E."/>
            <person name="Lapidus A."/>
            <person name="Lucas S."/>
            <person name="Glavina Del Rio T."/>
            <person name="Nolan M."/>
            <person name="Tice H."/>
            <person name="Copeland A."/>
            <person name="Cheng J.F."/>
            <person name="Chen F."/>
            <person name="Bruce D."/>
            <person name="Goodwin L."/>
            <person name="Pitluck S."/>
            <person name="Mavromatis K."/>
            <person name="Pati A."/>
            <person name="Mikhailova N."/>
            <person name="Chen A."/>
            <person name="Palaniappan K."/>
            <person name="Land M."/>
            <person name="Hauser L."/>
            <person name="Chang Y.J."/>
            <person name="Jeffries C.D."/>
            <person name="Detter J.C."/>
            <person name="Brettin T."/>
            <person name="Rohde M."/>
            <person name="Goker M."/>
            <person name="Bristow J."/>
            <person name="Markowitz V."/>
            <person name="Eisen J.A."/>
            <person name="Hugenholtz P."/>
            <person name="Kyrpides N.C."/>
            <person name="Klenk H.P."/>
        </authorList>
    </citation>
    <scope>NUCLEOTIDE SEQUENCE [LARGE SCALE GENOMIC DNA]</scope>
    <source>
        <strain evidence="10">DSM 14365 / CIP 107738 / JCM 11303 / AJ 13395 / SMP-2</strain>
    </source>
</reference>
<feature type="repeat" description="WD" evidence="5">
    <location>
        <begin position="965"/>
        <end position="997"/>
    </location>
</feature>
<dbReference type="SMART" id="SM00220">
    <property type="entry name" value="S_TKc"/>
    <property type="match status" value="1"/>
</dbReference>
<dbReference type="InterPro" id="IPR017441">
    <property type="entry name" value="Protein_kinase_ATP_BS"/>
</dbReference>
<evidence type="ECO:0000313" key="9">
    <source>
        <dbReference type="EMBL" id="ACY13971.1"/>
    </source>
</evidence>
<dbReference type="Gene3D" id="1.10.510.10">
    <property type="entry name" value="Transferase(Phosphotransferase) domain 1"/>
    <property type="match status" value="1"/>
</dbReference>
<keyword evidence="9" id="KW-0418">Kinase</keyword>
<dbReference type="InterPro" id="IPR000719">
    <property type="entry name" value="Prot_kinase_dom"/>
</dbReference>
<dbReference type="InterPro" id="IPR020472">
    <property type="entry name" value="WD40_PAC1"/>
</dbReference>
<evidence type="ECO:0000256" key="6">
    <source>
        <dbReference type="PROSITE-ProRule" id="PRU10141"/>
    </source>
</evidence>
<evidence type="ECO:0000259" key="8">
    <source>
        <dbReference type="PROSITE" id="PS50011"/>
    </source>
</evidence>
<evidence type="ECO:0000256" key="2">
    <source>
        <dbReference type="ARBA" id="ARBA00022737"/>
    </source>
</evidence>
<dbReference type="InterPro" id="IPR015943">
    <property type="entry name" value="WD40/YVTN_repeat-like_dom_sf"/>
</dbReference>
<dbReference type="KEGG" id="hoh:Hoch_1417"/>
<keyword evidence="10" id="KW-1185">Reference proteome</keyword>
<dbReference type="eggNOG" id="COG2319">
    <property type="taxonomic scope" value="Bacteria"/>
</dbReference>
<feature type="repeat" description="WD" evidence="5">
    <location>
        <begin position="1427"/>
        <end position="1459"/>
    </location>
</feature>
<keyword evidence="2" id="KW-0677">Repeat</keyword>
<feature type="repeat" description="WD" evidence="5">
    <location>
        <begin position="1469"/>
        <end position="1500"/>
    </location>
</feature>
<dbReference type="Pfam" id="PF00400">
    <property type="entry name" value="WD40"/>
    <property type="match status" value="14"/>
</dbReference>
<dbReference type="PROSITE" id="PS00107">
    <property type="entry name" value="PROTEIN_KINASE_ATP"/>
    <property type="match status" value="1"/>
</dbReference>
<keyword evidence="4 6" id="KW-0067">ATP-binding</keyword>
<feature type="repeat" description="WD" evidence="5">
    <location>
        <begin position="1511"/>
        <end position="1543"/>
    </location>
</feature>
<dbReference type="SUPFAM" id="SSF52540">
    <property type="entry name" value="P-loop containing nucleoside triphosphate hydrolases"/>
    <property type="match status" value="1"/>
</dbReference>
<feature type="region of interest" description="Disordered" evidence="7">
    <location>
        <begin position="502"/>
        <end position="523"/>
    </location>
</feature>
<gene>
    <name evidence="9" type="ordered locus">Hoch_1417</name>
</gene>
<dbReference type="CDD" id="cd14014">
    <property type="entry name" value="STKc_PknB_like"/>
    <property type="match status" value="1"/>
</dbReference>
<dbReference type="PANTHER" id="PTHR19920">
    <property type="entry name" value="WD40 PROTEIN CIAO1"/>
    <property type="match status" value="1"/>
</dbReference>
<dbReference type="RefSeq" id="WP_012826580.1">
    <property type="nucleotide sequence ID" value="NC_013440.1"/>
</dbReference>
<dbReference type="PROSITE" id="PS00108">
    <property type="entry name" value="PROTEIN_KINASE_ST"/>
    <property type="match status" value="1"/>
</dbReference>
<dbReference type="Gene3D" id="2.130.10.10">
    <property type="entry name" value="YVTN repeat-like/Quinoprotein amine dehydrogenase"/>
    <property type="match status" value="4"/>
</dbReference>
<dbReference type="InterPro" id="IPR036322">
    <property type="entry name" value="WD40_repeat_dom_sf"/>
</dbReference>
<feature type="repeat" description="WD" evidence="5">
    <location>
        <begin position="1007"/>
        <end position="1039"/>
    </location>
</feature>
<evidence type="ECO:0000256" key="3">
    <source>
        <dbReference type="ARBA" id="ARBA00022741"/>
    </source>
</evidence>
<sequence>MSEPERPSENPAGDKAASAAVPRHALRDEITLPVRIQSDASAAIAADAQETLALGSEAPLAIAPKPETSAATRDHAPPTHADEARAATTPGARIGQYEIIRSLGRGGMGEVYLARDLRLGRRVAIKRLSTPSEALAKRFLQEARTTAQCAHENIVVIHEVGELGGAGGEPYMVLEYVEGQTLREWLHRRGASPGEPVPLPTNRVLELMLPVVRALVYAHERGIVHRDLKPENVMLTRAGTIKVLDFGIAKLQATLETTDEDTRQGTESLVGRLSLHPGTRSSGLIGTLPYMSPEQLNAGVIDPRSDIWTVGIMLLELLAGHHPIRMDTPSEMLHVADIDEPMPSVGELLPERIAELGALAGIIDRCLLKRPEHRTPSARALLAELEALAPGREPTPIGDDGNPYAGLAAFQEHDADRFFGRDRDIDQVVGELRSRPLVALAGPSGAGKSSLVRAGVIPALKRSGEGWDAHVVRPGRSPLAALAAMLGGITLINANNSALSDTYNSSEDIETTPAEPGSTLADNASNAALDPLIERMRNEPGYLGARLRSRAQRKLRRCVLFVDQLEELYTLGAPADERTAFLASLAAAADDAASPLRVIASMRSDFLDRLSEDRRLGSELTRGLLLLPPIDSEGMRQALLGPLEAADYRFESASLVARMIEELTQTPGSLPLLQFTAARLWELRDPGRRLLTVASYERLGGVGGALATHADAVLAGLSPARRTVARAIFERLVTPERTRALVSVAELRALHRDPDTVDEIVQHLAAMRLLIIERGEQADERTVELVHESLIARWPTLAYWLDENQEDAAFLARLRGAARDWERSGRAPGLLWTGDVALEAKLWQQRYQGPLAPAEERFLVAVRAGAQRTRRTRQGLALALAAMTTLVALAMAWLAWQQSEARKEAAQEAGRARDATRMSALRTLTEDPTTQLALLREMENTESPPPGALQEAKHLLYSNIAPVVFTEHGDAVYSATFSPDGRRVVSASWDQSVRVWNADGSGQPLVLRGHEDAVLSASFSPDGRRIASASKDKSVRVWNADGSGQPLLLRGHEEAVRSVRFSPDGRSIISASNDTTIRVWNADGSGRPLVLHGHEDAVHSAHFSPDGRRIVSASNDKSVRVWNADGAGEPLVLRGHEAGVMEANFSPDGSRIVSASYDRSVRIWPADGSGEAQVLRGHEGRVYAAGFSPDGAYVVSASSDKSARVWRADGSGLHWTLRGHDDGVLSASFSADGEHIVTSSYDSSVRVWRARGSGQPLALRGHDDAVVAASFSPDGARIVSASYDNSVRVWNADGSGEPVILRGHDKWVLWASFSPDGRRVISASLDKSVRVWNADGSGEALVLRGHEDGVFTADFSPDGARIVSASNDHSVRVWNADGSGRPRVLRGHLARVHSAQFSPDGARIVSASVDKSVRVWRADGSGEPVVLRGHEDPVWSARFSPDGQRIVSAAMDKSVRVWQADGTGEPVILRGHDDWVTWAEFSPDGRFIVSASKDKTVRVWRADGTGQPLVLRGHEMWVNKVRFSPDGQRLVSASDDKTIRVWNDLSPVTLDDPRLWTRTSYCMPVARRIELIGVGEAMARANLARCRERVAQARDAAP</sequence>
<feature type="repeat" description="WD" evidence="5">
    <location>
        <begin position="1301"/>
        <end position="1333"/>
    </location>
</feature>
<feature type="region of interest" description="Disordered" evidence="7">
    <location>
        <begin position="68"/>
        <end position="90"/>
    </location>
</feature>
<keyword evidence="1 5" id="KW-0853">WD repeat</keyword>
<dbReference type="GO" id="GO:0097361">
    <property type="term" value="C:cytosolic [4Fe-4S] assembly targeting complex"/>
    <property type="evidence" value="ECO:0007669"/>
    <property type="project" value="TreeGrafter"/>
</dbReference>
<dbReference type="PRINTS" id="PR00320">
    <property type="entry name" value="GPROTEINBRPT"/>
</dbReference>
<dbReference type="Proteomes" id="UP000001880">
    <property type="component" value="Chromosome"/>
</dbReference>
<evidence type="ECO:0000256" key="1">
    <source>
        <dbReference type="ARBA" id="ARBA00022574"/>
    </source>
</evidence>
<feature type="repeat" description="WD" evidence="5">
    <location>
        <begin position="1385"/>
        <end position="1416"/>
    </location>
</feature>
<dbReference type="GO" id="GO:0004674">
    <property type="term" value="F:protein serine/threonine kinase activity"/>
    <property type="evidence" value="ECO:0007669"/>
    <property type="project" value="UniProtKB-KW"/>
</dbReference>
<organism evidence="9 10">
    <name type="scientific">Haliangium ochraceum (strain DSM 14365 / JCM 11303 / SMP-2)</name>
    <dbReference type="NCBI Taxonomy" id="502025"/>
    <lineage>
        <taxon>Bacteria</taxon>
        <taxon>Pseudomonadati</taxon>
        <taxon>Myxococcota</taxon>
        <taxon>Polyangia</taxon>
        <taxon>Haliangiales</taxon>
        <taxon>Kofleriaceae</taxon>
        <taxon>Haliangium</taxon>
    </lineage>
</organism>
<dbReference type="InterPro" id="IPR049052">
    <property type="entry name" value="nSTAND1"/>
</dbReference>
<dbReference type="InterPro" id="IPR001680">
    <property type="entry name" value="WD40_rpt"/>
</dbReference>
<dbReference type="HOGENOM" id="CLU_002352_1_0_7"/>
<feature type="repeat" description="WD" evidence="5">
    <location>
        <begin position="1091"/>
        <end position="1123"/>
    </location>
</feature>
<evidence type="ECO:0000256" key="7">
    <source>
        <dbReference type="SAM" id="MobiDB-lite"/>
    </source>
</evidence>
<feature type="domain" description="Protein kinase" evidence="8">
    <location>
        <begin position="97"/>
        <end position="388"/>
    </location>
</feature>
<dbReference type="STRING" id="502025.Hoch_1417"/>
<name>D0LUT1_HALO1</name>
<keyword evidence="9" id="KW-0808">Transferase</keyword>
<evidence type="ECO:0000313" key="10">
    <source>
        <dbReference type="Proteomes" id="UP000001880"/>
    </source>
</evidence>
<evidence type="ECO:0000256" key="5">
    <source>
        <dbReference type="PROSITE-ProRule" id="PRU00221"/>
    </source>
</evidence>
<feature type="repeat" description="WD" evidence="5">
    <location>
        <begin position="1343"/>
        <end position="1375"/>
    </location>
</feature>
<dbReference type="PROSITE" id="PS50082">
    <property type="entry name" value="WD_REPEATS_2"/>
    <property type="match status" value="14"/>
</dbReference>
<dbReference type="PROSITE" id="PS50294">
    <property type="entry name" value="WD_REPEATS_REGION"/>
    <property type="match status" value="14"/>
</dbReference>
<feature type="compositionally biased region" description="Basic and acidic residues" evidence="7">
    <location>
        <begin position="72"/>
        <end position="85"/>
    </location>
</feature>
<dbReference type="InterPro" id="IPR027417">
    <property type="entry name" value="P-loop_NTPase"/>
</dbReference>
<dbReference type="PANTHER" id="PTHR19920:SF0">
    <property type="entry name" value="CYTOSOLIC IRON-SULFUR PROTEIN ASSEMBLY PROTEIN CIAO1-RELATED"/>
    <property type="match status" value="1"/>
</dbReference>
<evidence type="ECO:0000256" key="4">
    <source>
        <dbReference type="ARBA" id="ARBA00022840"/>
    </source>
</evidence>